<dbReference type="Pfam" id="PF01738">
    <property type="entry name" value="DLH"/>
    <property type="match status" value="1"/>
</dbReference>
<feature type="domain" description="Dienelactone hydrolase" evidence="1">
    <location>
        <begin position="15"/>
        <end position="238"/>
    </location>
</feature>
<dbReference type="Gene3D" id="3.40.50.1820">
    <property type="entry name" value="alpha/beta hydrolase"/>
    <property type="match status" value="1"/>
</dbReference>
<sequence length="252" mass="27660">MKKHKFSCKRGGLTIRGNLFQPEGENLPIAILSHGFMANQSTMKGYAQAAAELGFAAFTYDFCGGCLWGRSDGKTTDMSVLTEVEDLKAVIAYASSLSFTDESRIVLIGASQGGFVSALTAAQMGNKIERLVLFYPALCIPDDARKGQMMFAKFDPAEIPSVIRCGPMKLGHVYPEAVMEMDPFKEIAPYQGPVLIIHGSEDKIVDLSYAKRAREAYVQCQLRVVMGAGHGFSKKDDETAIPWMRDFLSESF</sequence>
<dbReference type="InterPro" id="IPR050261">
    <property type="entry name" value="FrsA_esterase"/>
</dbReference>
<reference evidence="2" key="1">
    <citation type="submission" date="2020-10" db="EMBL/GenBank/DDBJ databases">
        <authorList>
            <person name="Gilroy R."/>
        </authorList>
    </citation>
    <scope>NUCLEOTIDE SEQUENCE</scope>
    <source>
        <strain evidence="2">ChiSjej5B23-6657</strain>
    </source>
</reference>
<name>A0A9D1E888_9FIRM</name>
<dbReference type="AlphaFoldDB" id="A0A9D1E888"/>
<comment type="caution">
    <text evidence="2">The sequence shown here is derived from an EMBL/GenBank/DDBJ whole genome shotgun (WGS) entry which is preliminary data.</text>
</comment>
<dbReference type="EMBL" id="DVHM01000031">
    <property type="protein sequence ID" value="HIR69958.1"/>
    <property type="molecule type" value="Genomic_DNA"/>
</dbReference>
<dbReference type="InterPro" id="IPR029058">
    <property type="entry name" value="AB_hydrolase_fold"/>
</dbReference>
<evidence type="ECO:0000313" key="3">
    <source>
        <dbReference type="Proteomes" id="UP000823912"/>
    </source>
</evidence>
<dbReference type="PANTHER" id="PTHR22946">
    <property type="entry name" value="DIENELACTONE HYDROLASE DOMAIN-CONTAINING PROTEIN-RELATED"/>
    <property type="match status" value="1"/>
</dbReference>
<protein>
    <submittedName>
        <fullName evidence="2">Alpha/beta hydrolase</fullName>
    </submittedName>
</protein>
<evidence type="ECO:0000259" key="1">
    <source>
        <dbReference type="Pfam" id="PF01738"/>
    </source>
</evidence>
<reference evidence="2" key="2">
    <citation type="journal article" date="2021" name="PeerJ">
        <title>Extensive microbial diversity within the chicken gut microbiome revealed by metagenomics and culture.</title>
        <authorList>
            <person name="Gilroy R."/>
            <person name="Ravi A."/>
            <person name="Getino M."/>
            <person name="Pursley I."/>
            <person name="Horton D.L."/>
            <person name="Alikhan N.F."/>
            <person name="Baker D."/>
            <person name="Gharbi K."/>
            <person name="Hall N."/>
            <person name="Watson M."/>
            <person name="Adriaenssens E.M."/>
            <person name="Foster-Nyarko E."/>
            <person name="Jarju S."/>
            <person name="Secka A."/>
            <person name="Antonio M."/>
            <person name="Oren A."/>
            <person name="Chaudhuri R.R."/>
            <person name="La Ragione R."/>
            <person name="Hildebrand F."/>
            <person name="Pallen M.J."/>
        </authorList>
    </citation>
    <scope>NUCLEOTIDE SEQUENCE</scope>
    <source>
        <strain evidence="2">ChiSjej5B23-6657</strain>
    </source>
</reference>
<dbReference type="InterPro" id="IPR002925">
    <property type="entry name" value="Dienelactn_hydro"/>
</dbReference>
<accession>A0A9D1E888</accession>
<dbReference type="GO" id="GO:0016787">
    <property type="term" value="F:hydrolase activity"/>
    <property type="evidence" value="ECO:0007669"/>
    <property type="project" value="UniProtKB-KW"/>
</dbReference>
<dbReference type="Proteomes" id="UP000823912">
    <property type="component" value="Unassembled WGS sequence"/>
</dbReference>
<keyword evidence="2" id="KW-0378">Hydrolase</keyword>
<gene>
    <name evidence="2" type="ORF">IAA55_01610</name>
</gene>
<organism evidence="2 3">
    <name type="scientific">Candidatus Pullilachnospira gallistercoris</name>
    <dbReference type="NCBI Taxonomy" id="2840911"/>
    <lineage>
        <taxon>Bacteria</taxon>
        <taxon>Bacillati</taxon>
        <taxon>Bacillota</taxon>
        <taxon>Clostridia</taxon>
        <taxon>Lachnospirales</taxon>
        <taxon>Lachnospiraceae</taxon>
        <taxon>Lachnospiraceae incertae sedis</taxon>
        <taxon>Candidatus Pullilachnospira</taxon>
    </lineage>
</organism>
<dbReference type="SUPFAM" id="SSF53474">
    <property type="entry name" value="alpha/beta-Hydrolases"/>
    <property type="match status" value="1"/>
</dbReference>
<proteinExistence type="predicted"/>
<evidence type="ECO:0000313" key="2">
    <source>
        <dbReference type="EMBL" id="HIR69958.1"/>
    </source>
</evidence>
<dbReference type="PANTHER" id="PTHR22946:SF0">
    <property type="entry name" value="DIENELACTONE HYDROLASE DOMAIN-CONTAINING PROTEIN"/>
    <property type="match status" value="1"/>
</dbReference>